<dbReference type="PANTHER" id="PTHR24221">
    <property type="entry name" value="ATP-BINDING CASSETTE SUB-FAMILY B"/>
    <property type="match status" value="1"/>
</dbReference>
<feature type="transmembrane region" description="Helical" evidence="7">
    <location>
        <begin position="26"/>
        <end position="51"/>
    </location>
</feature>
<dbReference type="InterPro" id="IPR027417">
    <property type="entry name" value="P-loop_NTPase"/>
</dbReference>
<dbReference type="InterPro" id="IPR017871">
    <property type="entry name" value="ABC_transporter-like_CS"/>
</dbReference>
<dbReference type="Gene3D" id="3.40.50.300">
    <property type="entry name" value="P-loop containing nucleotide triphosphate hydrolases"/>
    <property type="match status" value="1"/>
</dbReference>
<dbReference type="PROSITE" id="PS00211">
    <property type="entry name" value="ABC_TRANSPORTER_1"/>
    <property type="match status" value="1"/>
</dbReference>
<dbReference type="SMART" id="SM00382">
    <property type="entry name" value="AAA"/>
    <property type="match status" value="1"/>
</dbReference>
<evidence type="ECO:0000259" key="8">
    <source>
        <dbReference type="PROSITE" id="PS50893"/>
    </source>
</evidence>
<dbReference type="EMBL" id="CP025408">
    <property type="protein sequence ID" value="AUH34130.1"/>
    <property type="molecule type" value="Genomic_DNA"/>
</dbReference>
<dbReference type="SUPFAM" id="SSF52540">
    <property type="entry name" value="P-loop containing nucleoside triphosphate hydrolases"/>
    <property type="match status" value="1"/>
</dbReference>
<proteinExistence type="predicted"/>
<evidence type="ECO:0000259" key="9">
    <source>
        <dbReference type="PROSITE" id="PS50929"/>
    </source>
</evidence>
<reference evidence="10 11" key="1">
    <citation type="submission" date="2017-12" db="EMBL/GenBank/DDBJ databases">
        <authorList>
            <person name="Hurst M.R.H."/>
        </authorList>
    </citation>
    <scope>NUCLEOTIDE SEQUENCE [LARGE SCALE GENOMIC DNA]</scope>
    <source>
        <strain evidence="10 11">BM15</strain>
    </source>
</reference>
<dbReference type="PROSITE" id="PS50893">
    <property type="entry name" value="ABC_TRANSPORTER_2"/>
    <property type="match status" value="1"/>
</dbReference>
<evidence type="ECO:0000256" key="3">
    <source>
        <dbReference type="ARBA" id="ARBA00022741"/>
    </source>
</evidence>
<dbReference type="SUPFAM" id="SSF90123">
    <property type="entry name" value="ABC transporter transmembrane region"/>
    <property type="match status" value="1"/>
</dbReference>
<dbReference type="GO" id="GO:0005524">
    <property type="term" value="F:ATP binding"/>
    <property type="evidence" value="ECO:0007669"/>
    <property type="project" value="UniProtKB-KW"/>
</dbReference>
<dbReference type="KEGG" id="paro:CUV01_12655"/>
<evidence type="ECO:0000256" key="4">
    <source>
        <dbReference type="ARBA" id="ARBA00022840"/>
    </source>
</evidence>
<dbReference type="Pfam" id="PF00664">
    <property type="entry name" value="ABC_membrane"/>
    <property type="match status" value="1"/>
</dbReference>
<evidence type="ECO:0000256" key="1">
    <source>
        <dbReference type="ARBA" id="ARBA00004651"/>
    </source>
</evidence>
<evidence type="ECO:0000256" key="5">
    <source>
        <dbReference type="ARBA" id="ARBA00022989"/>
    </source>
</evidence>
<evidence type="ECO:0000313" key="11">
    <source>
        <dbReference type="Proteomes" id="UP000233742"/>
    </source>
</evidence>
<evidence type="ECO:0000256" key="7">
    <source>
        <dbReference type="SAM" id="Phobius"/>
    </source>
</evidence>
<feature type="transmembrane region" description="Helical" evidence="7">
    <location>
        <begin position="57"/>
        <end position="79"/>
    </location>
</feature>
<gene>
    <name evidence="10" type="ORF">CUV01_12655</name>
</gene>
<protein>
    <submittedName>
        <fullName evidence="10">Cysteine ABC transporter permease</fullName>
    </submittedName>
</protein>
<keyword evidence="5 7" id="KW-1133">Transmembrane helix</keyword>
<feature type="transmembrane region" description="Helical" evidence="7">
    <location>
        <begin position="166"/>
        <end position="186"/>
    </location>
</feature>
<name>A0A2K9EGN4_9RHOB</name>
<dbReference type="InterPro" id="IPR039421">
    <property type="entry name" value="Type_1_exporter"/>
</dbReference>
<dbReference type="Pfam" id="PF00005">
    <property type="entry name" value="ABC_tran"/>
    <property type="match status" value="1"/>
</dbReference>
<keyword evidence="3" id="KW-0547">Nucleotide-binding</keyword>
<dbReference type="PANTHER" id="PTHR24221:SF654">
    <property type="entry name" value="ATP-BINDING CASSETTE SUB-FAMILY B MEMBER 6"/>
    <property type="match status" value="1"/>
</dbReference>
<dbReference type="CDD" id="cd18584">
    <property type="entry name" value="ABC_6TM_AarD_CydD"/>
    <property type="match status" value="1"/>
</dbReference>
<organism evidence="10 11">
    <name type="scientific">Paracoccus tegillarcae</name>
    <dbReference type="NCBI Taxonomy" id="1529068"/>
    <lineage>
        <taxon>Bacteria</taxon>
        <taxon>Pseudomonadati</taxon>
        <taxon>Pseudomonadota</taxon>
        <taxon>Alphaproteobacteria</taxon>
        <taxon>Rhodobacterales</taxon>
        <taxon>Paracoccaceae</taxon>
        <taxon>Paracoccus</taxon>
    </lineage>
</organism>
<feature type="domain" description="ABC transmembrane type-1" evidence="9">
    <location>
        <begin position="26"/>
        <end position="315"/>
    </location>
</feature>
<dbReference type="RefSeq" id="WP_101460794.1">
    <property type="nucleotide sequence ID" value="NZ_CP025408.1"/>
</dbReference>
<dbReference type="PROSITE" id="PS50929">
    <property type="entry name" value="ABC_TM1F"/>
    <property type="match status" value="1"/>
</dbReference>
<evidence type="ECO:0000313" key="10">
    <source>
        <dbReference type="EMBL" id="AUH34130.1"/>
    </source>
</evidence>
<keyword evidence="6 7" id="KW-0472">Membrane</keyword>
<accession>A0A2K9EGN4</accession>
<dbReference type="InterPro" id="IPR003439">
    <property type="entry name" value="ABC_transporter-like_ATP-bd"/>
</dbReference>
<dbReference type="GO" id="GO:0005886">
    <property type="term" value="C:plasma membrane"/>
    <property type="evidence" value="ECO:0007669"/>
    <property type="project" value="UniProtKB-SubCell"/>
</dbReference>
<dbReference type="OrthoDB" id="9806127at2"/>
<dbReference type="InterPro" id="IPR003593">
    <property type="entry name" value="AAA+_ATPase"/>
</dbReference>
<keyword evidence="4" id="KW-0067">ATP-binding</keyword>
<dbReference type="GO" id="GO:0140359">
    <property type="term" value="F:ABC-type transporter activity"/>
    <property type="evidence" value="ECO:0007669"/>
    <property type="project" value="InterPro"/>
</dbReference>
<dbReference type="AlphaFoldDB" id="A0A2K9EGN4"/>
<dbReference type="GO" id="GO:0016887">
    <property type="term" value="F:ATP hydrolysis activity"/>
    <property type="evidence" value="ECO:0007669"/>
    <property type="project" value="InterPro"/>
</dbReference>
<feature type="transmembrane region" description="Helical" evidence="7">
    <location>
        <begin position="283"/>
        <end position="300"/>
    </location>
</feature>
<dbReference type="InterPro" id="IPR011527">
    <property type="entry name" value="ABC1_TM_dom"/>
</dbReference>
<dbReference type="Gene3D" id="1.20.1560.10">
    <property type="entry name" value="ABC transporter type 1, transmembrane domain"/>
    <property type="match status" value="1"/>
</dbReference>
<keyword evidence="11" id="KW-1185">Reference proteome</keyword>
<feature type="transmembrane region" description="Helical" evidence="7">
    <location>
        <begin position="241"/>
        <end position="271"/>
    </location>
</feature>
<dbReference type="InterPro" id="IPR036640">
    <property type="entry name" value="ABC1_TM_sf"/>
</dbReference>
<feature type="domain" description="ABC transporter" evidence="8">
    <location>
        <begin position="344"/>
        <end position="550"/>
    </location>
</feature>
<dbReference type="Proteomes" id="UP000233742">
    <property type="component" value="Chromosome"/>
</dbReference>
<keyword evidence="2 7" id="KW-0812">Transmembrane</keyword>
<comment type="subcellular location">
    <subcellularLocation>
        <location evidence="1">Cell membrane</location>
        <topology evidence="1">Multi-pass membrane protein</topology>
    </subcellularLocation>
</comment>
<evidence type="ECO:0000256" key="6">
    <source>
        <dbReference type="ARBA" id="ARBA00023136"/>
    </source>
</evidence>
<feature type="transmembrane region" description="Helical" evidence="7">
    <location>
        <begin position="142"/>
        <end position="160"/>
    </location>
</feature>
<sequence>MTIQDASAKDNLARLTADQAIPLRNAAFLTVLAETLWIAQAALIAWSLAALAAGDEAAGTTLMLGCAGFAVIGALRAALNAVAAQMLARAGDAVTARQRAAMLAQADQRGIWANAPPAAAIAALATDKLALMLPYLRRWTAARLRVAVIPVLIIAVALPVSWVVALIFLITGPMIPLFMALVGMAAGRLSQERMDEITDMNALLVERLSALTDIRLLDASQAMLDNFAASADRLRSRTMRVLALAFLSSTVLELFSAIGVAMTAIFVGFSLLGVLNFGGWDQGIGMGQGIFLLMLAPAFYQPMRDLAAAWHDRADALALARDLQAETEREEDAILGDGGTAAPLGFANLQTKGLRAGSRKLTDLSLRQGEAVAVTGPSGTGKTRLLMLLAGLSDPAPGEVLIDGQQLSPHNADRWRAGLAMIPQRVHFTDDTLLANLCGDDPAADEALQAALRLAAADQIVARLPDGLQTRLGEQGAGVSGGEARRLMIARAALRQPKLLLADEPTADLDDATAKLVIAALQDLHRAGSTLVVASHDPRLIAAMSREVAL</sequence>
<evidence type="ECO:0000256" key="2">
    <source>
        <dbReference type="ARBA" id="ARBA00022692"/>
    </source>
</evidence>